<dbReference type="Proteomes" id="UP000677918">
    <property type="component" value="Unassembled WGS sequence"/>
</dbReference>
<comment type="caution">
    <text evidence="1">The sequence shown here is derived from an EMBL/GenBank/DDBJ whole genome shotgun (WGS) entry which is preliminary data.</text>
</comment>
<dbReference type="RefSeq" id="WP_213413585.1">
    <property type="nucleotide sequence ID" value="NZ_BOVK01000058.1"/>
</dbReference>
<proteinExistence type="predicted"/>
<accession>A0A8J4H8Q5</accession>
<evidence type="ECO:0008006" key="3">
    <source>
        <dbReference type="Google" id="ProtNLM"/>
    </source>
</evidence>
<dbReference type="Pfam" id="PF10934">
    <property type="entry name" value="Sheath_initiator"/>
    <property type="match status" value="1"/>
</dbReference>
<keyword evidence="2" id="KW-1185">Reference proteome</keyword>
<dbReference type="EMBL" id="BOVK01000058">
    <property type="protein sequence ID" value="GIQ70773.1"/>
    <property type="molecule type" value="Genomic_DNA"/>
</dbReference>
<evidence type="ECO:0000313" key="1">
    <source>
        <dbReference type="EMBL" id="GIQ70773.1"/>
    </source>
</evidence>
<organism evidence="1 2">
    <name type="scientific">Xylanibacillus composti</name>
    <dbReference type="NCBI Taxonomy" id="1572762"/>
    <lineage>
        <taxon>Bacteria</taxon>
        <taxon>Bacillati</taxon>
        <taxon>Bacillota</taxon>
        <taxon>Bacilli</taxon>
        <taxon>Bacillales</taxon>
        <taxon>Paenibacillaceae</taxon>
        <taxon>Xylanibacillus</taxon>
    </lineage>
</organism>
<protein>
    <recommendedName>
        <fullName evidence="3">DUF2634 domain-containing protein</fullName>
    </recommendedName>
</protein>
<dbReference type="InterPro" id="IPR020288">
    <property type="entry name" value="Sheath_initiator"/>
</dbReference>
<name>A0A8J4H8Q5_9BACL</name>
<dbReference type="AlphaFoldDB" id="A0A8J4H8Q5"/>
<evidence type="ECO:0000313" key="2">
    <source>
        <dbReference type="Proteomes" id="UP000677918"/>
    </source>
</evidence>
<gene>
    <name evidence="1" type="ORF">XYCOK13_35970</name>
</gene>
<reference evidence="1" key="1">
    <citation type="submission" date="2021-04" db="EMBL/GenBank/DDBJ databases">
        <title>Draft genome sequence of Xylanibacillus composti strain K13.</title>
        <authorList>
            <person name="Uke A."/>
            <person name="Chhe C."/>
            <person name="Baramee S."/>
            <person name="Kosugi A."/>
        </authorList>
    </citation>
    <scope>NUCLEOTIDE SEQUENCE</scope>
    <source>
        <strain evidence="1">K13</strain>
    </source>
</reference>
<sequence>MLPQGFVREAEEEQQPSRTYRMDLQRGRIVGITDGVEAIRQAVYKILLTTRYVREIYSTSYGAVIEIGGGTGLEQAISEALLQDERIAAIENFRTTIDREAVLAEFTVVSIFGRFGVSQEVG</sequence>